<comment type="pathway">
    <text evidence="2 6">Cofactor biosynthesis; molybdopterin biosynthesis.</text>
</comment>
<dbReference type="InterPro" id="IPR050105">
    <property type="entry name" value="MoCo_biosynth_MoaA/MoaC"/>
</dbReference>
<comment type="subunit">
    <text evidence="6">Homohexamer; trimer of dimers.</text>
</comment>
<comment type="similarity">
    <text evidence="6">Belongs to the MoaC family.</text>
</comment>
<protein>
    <recommendedName>
        <fullName evidence="3 6">Cyclic pyranopterin monophosphate synthase</fullName>
        <ecNumber evidence="3 6">4.6.1.17</ecNumber>
    </recommendedName>
    <alternativeName>
        <fullName evidence="6">Molybdenum cofactor biosynthesis protein C</fullName>
    </alternativeName>
</protein>
<proteinExistence type="inferred from homology"/>
<reference evidence="9 10" key="1">
    <citation type="submission" date="2023-07" db="EMBL/GenBank/DDBJ databases">
        <title>Genomic Encyclopedia of Type Strains, Phase IV (KMG-IV): sequencing the most valuable type-strain genomes for metagenomic binning, comparative biology and taxonomic classification.</title>
        <authorList>
            <person name="Goeker M."/>
        </authorList>
    </citation>
    <scope>NUCLEOTIDE SEQUENCE [LARGE SCALE GENOMIC DNA]</scope>
    <source>
        <strain evidence="9 10">DSM 4006</strain>
    </source>
</reference>
<evidence type="ECO:0000256" key="7">
    <source>
        <dbReference type="SAM" id="MobiDB-lite"/>
    </source>
</evidence>
<comment type="function">
    <text evidence="6">Catalyzes the conversion of (8S)-3',8-cyclo-7,8-dihydroguanosine 5'-triphosphate to cyclic pyranopterin monophosphate (cPMP).</text>
</comment>
<evidence type="ECO:0000313" key="10">
    <source>
        <dbReference type="Proteomes" id="UP001232973"/>
    </source>
</evidence>
<feature type="region of interest" description="Disordered" evidence="7">
    <location>
        <begin position="1"/>
        <end position="31"/>
    </location>
</feature>
<gene>
    <name evidence="6" type="primary">moaC</name>
    <name evidence="9" type="ORF">J2S03_000213</name>
</gene>
<dbReference type="Proteomes" id="UP001232973">
    <property type="component" value="Unassembled WGS sequence"/>
</dbReference>
<dbReference type="EC" id="4.6.1.17" evidence="3 6"/>
<evidence type="ECO:0000256" key="2">
    <source>
        <dbReference type="ARBA" id="ARBA00005046"/>
    </source>
</evidence>
<comment type="catalytic activity">
    <reaction evidence="1 6">
        <text>(8S)-3',8-cyclo-7,8-dihydroguanosine 5'-triphosphate = cyclic pyranopterin phosphate + diphosphate</text>
        <dbReference type="Rhea" id="RHEA:49580"/>
        <dbReference type="ChEBI" id="CHEBI:33019"/>
        <dbReference type="ChEBI" id="CHEBI:59648"/>
        <dbReference type="ChEBI" id="CHEBI:131766"/>
        <dbReference type="EC" id="4.6.1.17"/>
    </reaction>
</comment>
<evidence type="ECO:0000313" key="9">
    <source>
        <dbReference type="EMBL" id="MDQ0188409.1"/>
    </source>
</evidence>
<dbReference type="NCBIfam" id="TIGR00581">
    <property type="entry name" value="moaC"/>
    <property type="match status" value="1"/>
</dbReference>
<dbReference type="CDD" id="cd01420">
    <property type="entry name" value="MoaC_PE"/>
    <property type="match status" value="1"/>
</dbReference>
<evidence type="ECO:0000256" key="5">
    <source>
        <dbReference type="ARBA" id="ARBA00023239"/>
    </source>
</evidence>
<feature type="domain" description="Molybdopterin cofactor biosynthesis C (MoaC)" evidence="8">
    <location>
        <begin position="33"/>
        <end position="182"/>
    </location>
</feature>
<feature type="compositionally biased region" description="Basic and acidic residues" evidence="7">
    <location>
        <begin position="1"/>
        <end position="18"/>
    </location>
</feature>
<evidence type="ECO:0000256" key="1">
    <source>
        <dbReference type="ARBA" id="ARBA00001637"/>
    </source>
</evidence>
<keyword evidence="10" id="KW-1185">Reference proteome</keyword>
<organism evidence="9 10">
    <name type="scientific">Alicyclobacillus cycloheptanicus</name>
    <dbReference type="NCBI Taxonomy" id="1457"/>
    <lineage>
        <taxon>Bacteria</taxon>
        <taxon>Bacillati</taxon>
        <taxon>Bacillota</taxon>
        <taxon>Bacilli</taxon>
        <taxon>Bacillales</taxon>
        <taxon>Alicyclobacillaceae</taxon>
        <taxon>Alicyclobacillus</taxon>
    </lineage>
</organism>
<feature type="compositionally biased region" description="Basic and acidic residues" evidence="7">
    <location>
        <begin position="186"/>
        <end position="201"/>
    </location>
</feature>
<name>A0ABT9XDM8_9BACL</name>
<dbReference type="InterPro" id="IPR047594">
    <property type="entry name" value="MoaC_bact/euk"/>
</dbReference>
<feature type="region of interest" description="Disordered" evidence="7">
    <location>
        <begin position="182"/>
        <end position="201"/>
    </location>
</feature>
<dbReference type="NCBIfam" id="NF006870">
    <property type="entry name" value="PRK09364.1"/>
    <property type="match status" value="1"/>
</dbReference>
<accession>A0ABT9XDM8</accession>
<feature type="binding site" evidence="6">
    <location>
        <begin position="93"/>
        <end position="95"/>
    </location>
    <ligand>
        <name>substrate</name>
    </ligand>
</feature>
<dbReference type="InterPro" id="IPR023045">
    <property type="entry name" value="MoaC"/>
</dbReference>
<dbReference type="Pfam" id="PF01967">
    <property type="entry name" value="MoaC"/>
    <property type="match status" value="1"/>
</dbReference>
<dbReference type="EMBL" id="JAUSTP010000001">
    <property type="protein sequence ID" value="MDQ0188409.1"/>
    <property type="molecule type" value="Genomic_DNA"/>
</dbReference>
<keyword evidence="4 6" id="KW-0501">Molybdenum cofactor biosynthesis</keyword>
<evidence type="ECO:0000256" key="3">
    <source>
        <dbReference type="ARBA" id="ARBA00012575"/>
    </source>
</evidence>
<dbReference type="Gene3D" id="3.30.70.640">
    <property type="entry name" value="Molybdopterin cofactor biosynthesis C (MoaC) domain"/>
    <property type="match status" value="1"/>
</dbReference>
<evidence type="ECO:0000259" key="8">
    <source>
        <dbReference type="Pfam" id="PF01967"/>
    </source>
</evidence>
<dbReference type="PANTHER" id="PTHR22960">
    <property type="entry name" value="MOLYBDOPTERIN COFACTOR SYNTHESIS PROTEIN A"/>
    <property type="match status" value="1"/>
</dbReference>
<sequence length="201" mass="21660">MNEHIHGEHTPPGDERAAAPELTHFDPAGHPQMVDVSGKAPTERTAVAAGLVRMHADTRSRIEHRAFAKGDVLAVAELAGIMAAKRTADLIPLCHPIPLTQVQVRCRFVDPPHGTLSRAGKGAKQTAWLRIEAKVKTTYQTGVEMEALTACTAAALTVYDMCKSVDRGMVIESVALMHKSGGKSGTYERVDEPYQREGADA</sequence>
<comment type="caution">
    <text evidence="9">The sequence shown here is derived from an EMBL/GenBank/DDBJ whole genome shotgun (WGS) entry which is preliminary data.</text>
</comment>
<feature type="active site" evidence="6">
    <location>
        <position position="160"/>
    </location>
</feature>
<keyword evidence="5 6" id="KW-0456">Lyase</keyword>
<evidence type="ECO:0000256" key="4">
    <source>
        <dbReference type="ARBA" id="ARBA00023150"/>
    </source>
</evidence>
<dbReference type="InterPro" id="IPR036522">
    <property type="entry name" value="MoaC_sf"/>
</dbReference>
<evidence type="ECO:0000256" key="6">
    <source>
        <dbReference type="HAMAP-Rule" id="MF_01224"/>
    </source>
</evidence>
<dbReference type="HAMAP" id="MF_01224_B">
    <property type="entry name" value="MoaC_B"/>
    <property type="match status" value="1"/>
</dbReference>
<feature type="binding site" evidence="6">
    <location>
        <begin position="145"/>
        <end position="146"/>
    </location>
    <ligand>
        <name>substrate</name>
    </ligand>
</feature>
<dbReference type="InterPro" id="IPR002820">
    <property type="entry name" value="Mopterin_CF_biosynth-C_dom"/>
</dbReference>
<dbReference type="RefSeq" id="WP_307015630.1">
    <property type="nucleotide sequence ID" value="NZ_JAUANV010000003.1"/>
</dbReference>
<dbReference type="SUPFAM" id="SSF55040">
    <property type="entry name" value="Molybdenum cofactor biosynthesis protein C, MoaC"/>
    <property type="match status" value="1"/>
</dbReference>